<dbReference type="Proteomes" id="UP000268696">
    <property type="component" value="Chromosome"/>
</dbReference>
<proteinExistence type="predicted"/>
<reference evidence="1 2" key="1">
    <citation type="submission" date="2018-03" db="EMBL/GenBank/DDBJ databases">
        <title>Diversity of phytobeneficial traits revealed by whole-genome analysis of worldwide-isolated phenazine-producing Pseudomonas spp.</title>
        <authorList>
            <person name="Biessy A."/>
            <person name="Novinscak A."/>
            <person name="Blom J."/>
            <person name="Leger G."/>
            <person name="Thomashow L.S."/>
            <person name="Cazorla F.M."/>
            <person name="Josic D."/>
            <person name="Filion M."/>
        </authorList>
    </citation>
    <scope>NUCLEOTIDE SEQUENCE [LARGE SCALE GENOMIC DNA]</scope>
    <source>
        <strain evidence="1 2">30B</strain>
    </source>
</reference>
<dbReference type="AlphaFoldDB" id="A0A3G7TZM1"/>
<name>A0A3G7TZM1_9PSED</name>
<gene>
    <name evidence="1" type="ORF">C4K03_0407</name>
</gene>
<protein>
    <submittedName>
        <fullName evidence="1">Uncharacterized protein</fullName>
    </submittedName>
</protein>
<evidence type="ECO:0000313" key="1">
    <source>
        <dbReference type="EMBL" id="AZE52593.1"/>
    </source>
</evidence>
<accession>A0A3G7TZM1</accession>
<dbReference type="EMBL" id="CP027754">
    <property type="protein sequence ID" value="AZE52593.1"/>
    <property type="molecule type" value="Genomic_DNA"/>
</dbReference>
<sequence length="52" mass="5644">MANDGSTRAADKKREKTLGIKAFFSLGRHSRALNKTTGCKVPGSNQTIRQPV</sequence>
<organism evidence="1 2">
    <name type="scientific">Pseudomonas synxantha</name>
    <dbReference type="NCBI Taxonomy" id="47883"/>
    <lineage>
        <taxon>Bacteria</taxon>
        <taxon>Pseudomonadati</taxon>
        <taxon>Pseudomonadota</taxon>
        <taxon>Gammaproteobacteria</taxon>
        <taxon>Pseudomonadales</taxon>
        <taxon>Pseudomonadaceae</taxon>
        <taxon>Pseudomonas</taxon>
    </lineage>
</organism>
<evidence type="ECO:0000313" key="2">
    <source>
        <dbReference type="Proteomes" id="UP000268696"/>
    </source>
</evidence>